<dbReference type="EMBL" id="JAOL01000064">
    <property type="protein sequence ID" value="EUA93206.1"/>
    <property type="molecule type" value="Genomic_DNA"/>
</dbReference>
<name>A0ABP3AU05_MYCUL</name>
<keyword evidence="2" id="KW-1185">Reference proteome</keyword>
<evidence type="ECO:0000313" key="2">
    <source>
        <dbReference type="Proteomes" id="UP000020681"/>
    </source>
</evidence>
<accession>A0ABP3AU05</accession>
<evidence type="ECO:0000313" key="1">
    <source>
        <dbReference type="EMBL" id="EUA93206.1"/>
    </source>
</evidence>
<protein>
    <submittedName>
        <fullName evidence="1">Uncharacterized protein</fullName>
    </submittedName>
</protein>
<sequence>MLAPMTSAWLFEVLKVPLICAGYPLPCRYYRDVADGFGRRCRSHIRALCATARPMISGDGTM</sequence>
<dbReference type="Proteomes" id="UP000020681">
    <property type="component" value="Unassembled WGS sequence"/>
</dbReference>
<gene>
    <name evidence="1" type="ORF">I551_0312</name>
</gene>
<comment type="caution">
    <text evidence="1">The sequence shown here is derived from an EMBL/GenBank/DDBJ whole genome shotgun (WGS) entry which is preliminary data.</text>
</comment>
<proteinExistence type="predicted"/>
<organism evidence="1 2">
    <name type="scientific">Mycobacterium ulcerans str. Harvey</name>
    <dbReference type="NCBI Taxonomy" id="1299332"/>
    <lineage>
        <taxon>Bacteria</taxon>
        <taxon>Bacillati</taxon>
        <taxon>Actinomycetota</taxon>
        <taxon>Actinomycetes</taxon>
        <taxon>Mycobacteriales</taxon>
        <taxon>Mycobacteriaceae</taxon>
        <taxon>Mycobacterium</taxon>
        <taxon>Mycobacterium ulcerans group</taxon>
    </lineage>
</organism>
<reference evidence="1 2" key="1">
    <citation type="submission" date="2014-01" db="EMBL/GenBank/DDBJ databases">
        <authorList>
            <person name="Dobos K."/>
            <person name="Lenaerts A."/>
            <person name="Ordway D."/>
            <person name="DeGroote M.A."/>
            <person name="Parker T."/>
            <person name="Sizemore C."/>
            <person name="Tallon L.J."/>
            <person name="Sadzewicz L.K."/>
            <person name="Sengamalay N."/>
            <person name="Fraser C.M."/>
            <person name="Hine E."/>
            <person name="Shefchek K.A."/>
            <person name="Das S.P."/>
            <person name="Tettelin H."/>
        </authorList>
    </citation>
    <scope>NUCLEOTIDE SEQUENCE [LARGE SCALE GENOMIC DNA]</scope>
    <source>
        <strain evidence="1 2">Harvey</strain>
    </source>
</reference>